<reference evidence="1 2" key="1">
    <citation type="submission" date="2018-06" db="EMBL/GenBank/DDBJ databases">
        <authorList>
            <consortium name="Pathogen Informatics"/>
            <person name="Doyle S."/>
        </authorList>
    </citation>
    <scope>NUCLEOTIDE SEQUENCE [LARGE SCALE GENOMIC DNA]</scope>
    <source>
        <strain evidence="1 2">NCTC10661</strain>
    </source>
</reference>
<protein>
    <submittedName>
        <fullName evidence="1">Immunity 32 family protein</fullName>
    </submittedName>
</protein>
<name>A0AAE8NMY1_BURCE</name>
<dbReference type="Proteomes" id="UP000250416">
    <property type="component" value="Unassembled WGS sequence"/>
</dbReference>
<dbReference type="AlphaFoldDB" id="A0AAE8NMY1"/>
<evidence type="ECO:0000313" key="2">
    <source>
        <dbReference type="Proteomes" id="UP000250416"/>
    </source>
</evidence>
<evidence type="ECO:0000313" key="1">
    <source>
        <dbReference type="EMBL" id="SQA62012.1"/>
    </source>
</evidence>
<organism evidence="1 2">
    <name type="scientific">Burkholderia cepacia</name>
    <name type="common">Pseudomonas cepacia</name>
    <dbReference type="NCBI Taxonomy" id="292"/>
    <lineage>
        <taxon>Bacteria</taxon>
        <taxon>Pseudomonadati</taxon>
        <taxon>Pseudomonadota</taxon>
        <taxon>Betaproteobacteria</taxon>
        <taxon>Burkholderiales</taxon>
        <taxon>Burkholderiaceae</taxon>
        <taxon>Burkholderia</taxon>
        <taxon>Burkholderia cepacia complex</taxon>
    </lineage>
</organism>
<proteinExistence type="predicted"/>
<gene>
    <name evidence="1" type="ORF">NCTC10661_07574</name>
</gene>
<dbReference type="EMBL" id="UARD01000060">
    <property type="protein sequence ID" value="SQA62012.1"/>
    <property type="molecule type" value="Genomic_DNA"/>
</dbReference>
<accession>A0AAE8NMY1</accession>
<dbReference type="RefSeq" id="WP_244113259.1">
    <property type="nucleotide sequence ID" value="NZ_CADEUP010000001.1"/>
</dbReference>
<comment type="caution">
    <text evidence="1">The sequence shown here is derived from an EMBL/GenBank/DDBJ whole genome shotgun (WGS) entry which is preliminary data.</text>
</comment>
<sequence>MKIDSFIKAGGIEVFAFSQTLAKVGAIVDVMAAAAPELSRPNWRMQGDTLEEAQTGEVYAADGQPSSTAVAALENEYRGEETSSLGIWDGSADDSIGASVEVFACGGHFPDTVSLGARGAFIEHKDTVASIVVKTAQEFLPAVISAAPDGYSEKQACQDRPGVGWMIYLPVELTVQQIPEAQEIIAVLSADGKRRLGTILVSIKDEVFSADKEEHLAVAHDIEARLISMDLLPLLAEI</sequence>